<evidence type="ECO:0000313" key="1">
    <source>
        <dbReference type="EMBL" id="XPM64221.1"/>
    </source>
</evidence>
<protein>
    <submittedName>
        <fullName evidence="1">Uncharacterized protein</fullName>
    </submittedName>
</protein>
<accession>A0ACD5GUC7</accession>
<reference evidence="1 2" key="1">
    <citation type="journal article" date="2016" name="Genome Announc.">
        <title>Draft Genome Sequence of the Thermotolerant Cyanobacterium Desertifilum sp. IPPAS B-1220.</title>
        <authorList>
            <person name="Mironov K.S."/>
            <person name="Sinetova M.A."/>
            <person name="Bolatkhan K."/>
            <person name="Zayadan B.K."/>
            <person name="Ustinova V.V."/>
            <person name="Kupriyanova E.V."/>
            <person name="Skrypnik A.N."/>
            <person name="Gogoleva N.E."/>
            <person name="Gogolev Y.V."/>
            <person name="Los D.A."/>
        </authorList>
    </citation>
    <scope>NUCLEOTIDE SEQUENCE [LARGE SCALE GENOMIC DNA]</scope>
    <source>
        <strain evidence="1 2">IPPAS B-1220</strain>
    </source>
</reference>
<dbReference type="EMBL" id="CP182909">
    <property type="protein sequence ID" value="XPM64221.1"/>
    <property type="molecule type" value="Genomic_DNA"/>
</dbReference>
<dbReference type="Proteomes" id="UP000095472">
    <property type="component" value="Chromosome"/>
</dbReference>
<proteinExistence type="predicted"/>
<keyword evidence="2" id="KW-1185">Reference proteome</keyword>
<evidence type="ECO:0000313" key="2">
    <source>
        <dbReference type="Proteomes" id="UP000095472"/>
    </source>
</evidence>
<gene>
    <name evidence="1" type="ORF">BH720_035480</name>
</gene>
<organism evidence="1 2">
    <name type="scientific">Desertifilum tharense IPPAS B-1220</name>
    <dbReference type="NCBI Taxonomy" id="1781255"/>
    <lineage>
        <taxon>Bacteria</taxon>
        <taxon>Bacillati</taxon>
        <taxon>Cyanobacteriota</taxon>
        <taxon>Cyanophyceae</taxon>
        <taxon>Desertifilales</taxon>
        <taxon>Desertifilaceae</taxon>
        <taxon>Desertifilum</taxon>
    </lineage>
</organism>
<name>A0ACD5GUC7_9CYAN</name>
<sequence>MDESALAVGCGVACLPQWECDRFFSIATQVSSNYIIPSVFSAAIATLYDLWR</sequence>